<evidence type="ECO:0000259" key="4">
    <source>
        <dbReference type="PROSITE" id="PS01124"/>
    </source>
</evidence>
<gene>
    <name evidence="5" type="ORF">SAMN04488559_11234</name>
</gene>
<evidence type="ECO:0000256" key="2">
    <source>
        <dbReference type="ARBA" id="ARBA00023125"/>
    </source>
</evidence>
<dbReference type="Pfam" id="PF12833">
    <property type="entry name" value="HTH_18"/>
    <property type="match status" value="1"/>
</dbReference>
<dbReference type="SUPFAM" id="SSF46689">
    <property type="entry name" value="Homeodomain-like"/>
    <property type="match status" value="2"/>
</dbReference>
<keyword evidence="3" id="KW-0804">Transcription</keyword>
<dbReference type="SUPFAM" id="SSF51445">
    <property type="entry name" value="(Trans)glycosidases"/>
    <property type="match status" value="1"/>
</dbReference>
<evidence type="ECO:0000313" key="5">
    <source>
        <dbReference type="EMBL" id="SER94797.1"/>
    </source>
</evidence>
<dbReference type="PANTHER" id="PTHR43280:SF2">
    <property type="entry name" value="HTH-TYPE TRANSCRIPTIONAL REGULATOR EXSA"/>
    <property type="match status" value="1"/>
</dbReference>
<proteinExistence type="predicted"/>
<dbReference type="Proteomes" id="UP000198948">
    <property type="component" value="Unassembled WGS sequence"/>
</dbReference>
<dbReference type="SUPFAM" id="SSF51011">
    <property type="entry name" value="Glycosyl hydrolase domain"/>
    <property type="match status" value="1"/>
</dbReference>
<dbReference type="GO" id="GO:0043565">
    <property type="term" value="F:sequence-specific DNA binding"/>
    <property type="evidence" value="ECO:0007669"/>
    <property type="project" value="InterPro"/>
</dbReference>
<reference evidence="5 6" key="1">
    <citation type="submission" date="2016-10" db="EMBL/GenBank/DDBJ databases">
        <authorList>
            <person name="de Groot N.N."/>
        </authorList>
    </citation>
    <scope>NUCLEOTIDE SEQUENCE [LARGE SCALE GENOMIC DNA]</scope>
    <source>
        <strain evidence="5 6">DSM 13760</strain>
    </source>
</reference>
<dbReference type="RefSeq" id="WP_092652797.1">
    <property type="nucleotide sequence ID" value="NZ_FOHA01000012.1"/>
</dbReference>
<dbReference type="AlphaFoldDB" id="A0A1H9TCN9"/>
<dbReference type="SMART" id="SM00342">
    <property type="entry name" value="HTH_ARAC"/>
    <property type="match status" value="1"/>
</dbReference>
<dbReference type="PANTHER" id="PTHR43280">
    <property type="entry name" value="ARAC-FAMILY TRANSCRIPTIONAL REGULATOR"/>
    <property type="match status" value="1"/>
</dbReference>
<dbReference type="Gene3D" id="1.10.10.60">
    <property type="entry name" value="Homeodomain-like"/>
    <property type="match status" value="2"/>
</dbReference>
<feature type="domain" description="HTH araC/xylS-type" evidence="4">
    <location>
        <begin position="166"/>
        <end position="264"/>
    </location>
</feature>
<dbReference type="STRING" id="142588.SAMN04488559_11234"/>
<dbReference type="EMBL" id="FOHA01000012">
    <property type="protein sequence ID" value="SER94797.1"/>
    <property type="molecule type" value="Genomic_DNA"/>
</dbReference>
<keyword evidence="2" id="KW-0238">DNA-binding</keyword>
<dbReference type="InterPro" id="IPR017853">
    <property type="entry name" value="GH"/>
</dbReference>
<evidence type="ECO:0000313" key="6">
    <source>
        <dbReference type="Proteomes" id="UP000198948"/>
    </source>
</evidence>
<evidence type="ECO:0000256" key="3">
    <source>
        <dbReference type="ARBA" id="ARBA00023163"/>
    </source>
</evidence>
<keyword evidence="1" id="KW-0805">Transcription regulation</keyword>
<dbReference type="Gene3D" id="2.60.40.1500">
    <property type="entry name" value="Glycosyl hydrolase domain, family 39"/>
    <property type="match status" value="1"/>
</dbReference>
<dbReference type="InterPro" id="IPR018060">
    <property type="entry name" value="HTH_AraC"/>
</dbReference>
<keyword evidence="6" id="KW-1185">Reference proteome</keyword>
<dbReference type="OrthoDB" id="506156at2"/>
<dbReference type="InterPro" id="IPR009057">
    <property type="entry name" value="Homeodomain-like_sf"/>
</dbReference>
<dbReference type="GO" id="GO:0003700">
    <property type="term" value="F:DNA-binding transcription factor activity"/>
    <property type="evidence" value="ECO:0007669"/>
    <property type="project" value="InterPro"/>
</dbReference>
<protein>
    <submittedName>
        <fullName evidence="5">Beta-xylosidase</fullName>
    </submittedName>
</protein>
<dbReference type="PROSITE" id="PS01124">
    <property type="entry name" value="HTH_ARAC_FAMILY_2"/>
    <property type="match status" value="1"/>
</dbReference>
<name>A0A1H9TCN9_9LACT</name>
<accession>A0A1H9TCN9</accession>
<organism evidence="5 6">
    <name type="scientific">Isobaculum melis</name>
    <dbReference type="NCBI Taxonomy" id="142588"/>
    <lineage>
        <taxon>Bacteria</taxon>
        <taxon>Bacillati</taxon>
        <taxon>Bacillota</taxon>
        <taxon>Bacilli</taxon>
        <taxon>Lactobacillales</taxon>
        <taxon>Carnobacteriaceae</taxon>
        <taxon>Isobaculum</taxon>
    </lineage>
</organism>
<evidence type="ECO:0000256" key="1">
    <source>
        <dbReference type="ARBA" id="ARBA00023015"/>
    </source>
</evidence>
<dbReference type="Gene3D" id="3.20.20.80">
    <property type="entry name" value="Glycosidases"/>
    <property type="match status" value="1"/>
</dbReference>
<sequence>MIANRNYRIYYQQFQKEKQVLYQETTILILLKGKMFIQAEEEHCSLAEGDVFVMNANEHILLTVEESDYCLYVEMHINHLFFATQFPAIFYTRFECTPKLNEYGKMEAITALRRQVAELCLVEFSNDSAKALKVNLLLSQIILSLVQFFQKENTNSYQLSDNQKLRTMIEYIEENYQSGILLADMAEKFFMSESALSKFFKKETGEYFSHYIRTICVKHSIPELLYSKKNIEQIALNNGFSNSKTYRQHFKKLFNELPTLYRAKHLDVARAPSNEQPKTMLENVEKKEILIPLYSYTHAPAEDQQPSKVSLKTKKLHITTKTAGIERQDSEIMIHVGDWKVLAIKSVQEQLRQLNKEMRITYISIHSSFKKVPLSVKIHQQAALNSFPSFEILDGILAFLKAEGLSIFFQLSLDEFKQLNEKSKEVYRRFFQHIQSYLGTEVAPQWKVNCLFEGNDIQAYHSEFKEICHLLQSISSTIEIGARVPLPDPFFEFEQSHILPCFYQEIAQFCHFLSFSAEPNYVFHNPENHFPDLKNYHQYVVDKTLYIKQMMKENGIKLPLYLTEWNTLTGMTRNINGTFFRGAIILKNMLKFDQLVVGYGFWLNIELYEENTQKRPLKNDSLELFHYYSGKRPAYFCLALARRTLGEMLAQGEDYLLTVHHGTYQLLLFNPNYFDPHLSSEEAFLKSQTITIDLAITGIKPNRYQVKLIEFNRQNGALFYSYDEFSQVNQLDIETQQYIVEKTKPKIKVFDTHIESLFNHYLTLDTNGVALIELTPILF</sequence>